<dbReference type="InterPro" id="IPR004089">
    <property type="entry name" value="MCPsignal_dom"/>
</dbReference>
<name>A0ABS3AU92_9BACT</name>
<dbReference type="SUPFAM" id="SSF58104">
    <property type="entry name" value="Methyl-accepting chemotaxis protein (MCP) signaling domain"/>
    <property type="match status" value="1"/>
</dbReference>
<evidence type="ECO:0000256" key="6">
    <source>
        <dbReference type="ARBA" id="ARBA00023224"/>
    </source>
</evidence>
<feature type="domain" description="T-SNARE coiled-coil homology" evidence="11">
    <location>
        <begin position="434"/>
        <end position="496"/>
    </location>
</feature>
<comment type="subcellular location">
    <subcellularLocation>
        <location evidence="1">Cell inner membrane</location>
        <topology evidence="1">Multi-pass membrane protein</topology>
    </subcellularLocation>
</comment>
<dbReference type="InterPro" id="IPR029095">
    <property type="entry name" value="NarX-like_N"/>
</dbReference>
<dbReference type="Pfam" id="PF00672">
    <property type="entry name" value="HAMP"/>
    <property type="match status" value="1"/>
</dbReference>
<keyword evidence="2" id="KW-1003">Cell membrane</keyword>
<dbReference type="CDD" id="cd06225">
    <property type="entry name" value="HAMP"/>
    <property type="match status" value="1"/>
</dbReference>
<evidence type="ECO:0000259" key="11">
    <source>
        <dbReference type="PROSITE" id="PS50192"/>
    </source>
</evidence>
<evidence type="ECO:0000256" key="9">
    <source>
        <dbReference type="SAM" id="Phobius"/>
    </source>
</evidence>
<feature type="domain" description="HAMP" evidence="12">
    <location>
        <begin position="204"/>
        <end position="256"/>
    </location>
</feature>
<evidence type="ECO:0000313" key="14">
    <source>
        <dbReference type="Proteomes" id="UP000717534"/>
    </source>
</evidence>
<feature type="transmembrane region" description="Helical" evidence="9">
    <location>
        <begin position="182"/>
        <end position="206"/>
    </location>
</feature>
<evidence type="ECO:0000256" key="5">
    <source>
        <dbReference type="ARBA" id="ARBA00023136"/>
    </source>
</evidence>
<keyword evidence="4 9" id="KW-1133">Transmembrane helix</keyword>
<accession>A0ABS3AU92</accession>
<evidence type="ECO:0000256" key="2">
    <source>
        <dbReference type="ARBA" id="ARBA00022519"/>
    </source>
</evidence>
<evidence type="ECO:0000256" key="8">
    <source>
        <dbReference type="PROSITE-ProRule" id="PRU00284"/>
    </source>
</evidence>
<sequence length="547" mass="58934">MSIKFKLRVIAGALVSIIVVMFIATYVNTQRQADDGMLINLAGRQRMLTQKMSKEAHNYLLVLAKTGKSDDVLLQNVRSSMNVFDMTLSALIRSGKAPTSLNLATTEYRFCPAAEGDILTQLKKVQNLWGNYSSIMEKILSNNYTESEYDKFHVDNIKLLKEMNVAVVMMQKKAERAVSQLLTIQMVLVLVGLVFMFFAMMVISTITKRIARMKSFCNEFGDGDLRARSSITGNDELGEMGASLDSMASHLQEIISDIGSDAANLDTTSESLLQISNKVYDECENSSARTNSVAAATEEMSVNLNSVAAAVEETSTNVALMAESVTTMTETIKVITSDTEAAREKTSEAVKQSQSATSRVDELGIAATEISKVTESITEISEQTNLLALNATIEAARAGEAGKGFAVVANEIKDLAKQTAEATLDIRSKIESIQNSTDNTVTEINSIVDIINTVDGLVGGVAEALEEQAETAMGIAENVDQASAGIMEVTENVAQSSAVSQEVSSDLTSVNHDIEGINASSGELSHKAGDLSSLASMLAKRVEKFRT</sequence>
<reference evidence="13 14" key="1">
    <citation type="submission" date="2021-02" db="EMBL/GenBank/DDBJ databases">
        <title>Activity-based single-cell genomes from oceanic crustal fluid captures similar information to metagenomic and metatranscriptomic surveys with orders of magnitude less sampling.</title>
        <authorList>
            <person name="D'Angelo T.S."/>
            <person name="Orcutt B.N."/>
        </authorList>
    </citation>
    <scope>NUCLEOTIDE SEQUENCE [LARGE SCALE GENOMIC DNA]</scope>
    <source>
        <strain evidence="13">AH-315-G02</strain>
    </source>
</reference>
<keyword evidence="14" id="KW-1185">Reference proteome</keyword>
<keyword evidence="6 8" id="KW-0807">Transducer</keyword>
<evidence type="ECO:0000259" key="12">
    <source>
        <dbReference type="PROSITE" id="PS50885"/>
    </source>
</evidence>
<comment type="similarity">
    <text evidence="7">Belongs to the methyl-accepting chemotaxis (MCP) protein family.</text>
</comment>
<protein>
    <submittedName>
        <fullName evidence="13">Type IV pili methyl-accepting chemotaxis transducer N-terminal domain-containing protein</fullName>
    </submittedName>
</protein>
<gene>
    <name evidence="13" type="ORF">JYU06_02225</name>
</gene>
<evidence type="ECO:0000256" key="3">
    <source>
        <dbReference type="ARBA" id="ARBA00022692"/>
    </source>
</evidence>
<dbReference type="PROSITE" id="PS50885">
    <property type="entry name" value="HAMP"/>
    <property type="match status" value="1"/>
</dbReference>
<dbReference type="PANTHER" id="PTHR32089:SF112">
    <property type="entry name" value="LYSOZYME-LIKE PROTEIN-RELATED"/>
    <property type="match status" value="1"/>
</dbReference>
<comment type="caution">
    <text evidence="13">The sequence shown here is derived from an EMBL/GenBank/DDBJ whole genome shotgun (WGS) entry which is preliminary data.</text>
</comment>
<evidence type="ECO:0000256" key="7">
    <source>
        <dbReference type="ARBA" id="ARBA00029447"/>
    </source>
</evidence>
<evidence type="ECO:0000259" key="10">
    <source>
        <dbReference type="PROSITE" id="PS50111"/>
    </source>
</evidence>
<dbReference type="SMART" id="SM00283">
    <property type="entry name" value="MA"/>
    <property type="match status" value="1"/>
</dbReference>
<organism evidence="13 14">
    <name type="scientific">Desulfotalea psychrophila</name>
    <dbReference type="NCBI Taxonomy" id="84980"/>
    <lineage>
        <taxon>Bacteria</taxon>
        <taxon>Pseudomonadati</taxon>
        <taxon>Thermodesulfobacteriota</taxon>
        <taxon>Desulfobulbia</taxon>
        <taxon>Desulfobulbales</taxon>
        <taxon>Desulfocapsaceae</taxon>
        <taxon>Desulfotalea</taxon>
    </lineage>
</organism>
<evidence type="ECO:0000313" key="13">
    <source>
        <dbReference type="EMBL" id="MBN4068326.1"/>
    </source>
</evidence>
<feature type="transmembrane region" description="Helical" evidence="9">
    <location>
        <begin position="7"/>
        <end position="27"/>
    </location>
</feature>
<dbReference type="PROSITE" id="PS50192">
    <property type="entry name" value="T_SNARE"/>
    <property type="match status" value="1"/>
</dbReference>
<dbReference type="Proteomes" id="UP000717534">
    <property type="component" value="Unassembled WGS sequence"/>
</dbReference>
<dbReference type="PROSITE" id="PS50111">
    <property type="entry name" value="CHEMOTAXIS_TRANSDUC_2"/>
    <property type="match status" value="1"/>
</dbReference>
<dbReference type="SMART" id="SM00304">
    <property type="entry name" value="HAMP"/>
    <property type="match status" value="1"/>
</dbReference>
<feature type="domain" description="Methyl-accepting transducer" evidence="10">
    <location>
        <begin position="275"/>
        <end position="511"/>
    </location>
</feature>
<keyword evidence="3 9" id="KW-0812">Transmembrane</keyword>
<dbReference type="PANTHER" id="PTHR32089">
    <property type="entry name" value="METHYL-ACCEPTING CHEMOTAXIS PROTEIN MCPB"/>
    <property type="match status" value="1"/>
</dbReference>
<dbReference type="Gene3D" id="1.10.287.950">
    <property type="entry name" value="Methyl-accepting chemotaxis protein"/>
    <property type="match status" value="1"/>
</dbReference>
<dbReference type="EMBL" id="JAFITO010000010">
    <property type="protein sequence ID" value="MBN4068326.1"/>
    <property type="molecule type" value="Genomic_DNA"/>
</dbReference>
<dbReference type="InterPro" id="IPR000727">
    <property type="entry name" value="T_SNARE_dom"/>
</dbReference>
<dbReference type="InterPro" id="IPR003660">
    <property type="entry name" value="HAMP_dom"/>
</dbReference>
<dbReference type="Pfam" id="PF00015">
    <property type="entry name" value="MCPsignal"/>
    <property type="match status" value="1"/>
</dbReference>
<proteinExistence type="inferred from homology"/>
<keyword evidence="2" id="KW-0997">Cell inner membrane</keyword>
<evidence type="ECO:0000256" key="4">
    <source>
        <dbReference type="ARBA" id="ARBA00022989"/>
    </source>
</evidence>
<evidence type="ECO:0000256" key="1">
    <source>
        <dbReference type="ARBA" id="ARBA00004429"/>
    </source>
</evidence>
<keyword evidence="5 9" id="KW-0472">Membrane</keyword>
<dbReference type="Pfam" id="PF13675">
    <property type="entry name" value="PilJ"/>
    <property type="match status" value="1"/>
</dbReference>